<dbReference type="Proteomes" id="UP000236754">
    <property type="component" value="Unassembled WGS sequence"/>
</dbReference>
<evidence type="ECO:0000313" key="2">
    <source>
        <dbReference type="EMBL" id="SEG80674.1"/>
    </source>
</evidence>
<protein>
    <recommendedName>
        <fullName evidence="4">PknH-like extracellular domain-containing protein</fullName>
    </recommendedName>
</protein>
<proteinExistence type="predicted"/>
<reference evidence="2 3" key="1">
    <citation type="submission" date="2016-10" db="EMBL/GenBank/DDBJ databases">
        <authorList>
            <person name="de Groot N.N."/>
        </authorList>
    </citation>
    <scope>NUCLEOTIDE SEQUENCE [LARGE SCALE GENOMIC DNA]</scope>
    <source>
        <strain evidence="2 3">CGMCC 4.2023</strain>
    </source>
</reference>
<sequence>MRVLIAASAVVSSAACSSSGDDVGHGMRHASAPTSAHGPVTGGSSKVPTRTQLTDMLISESDLPAGSLVSSQNTSPRGKVTADDAACQPLANALLFTSTSAGSPAATVNQVVIATGAGDGAISVRTALVAYRDPDAVLAIDGVQTAVKACAAGFTAALNGTRTRFTVAPDTRAGGGQQSTGVVLTDTVDGSRDSNDVWLVRRGDVVAYFVAEGINGGSVPLAAITVVTAPQVRKMS</sequence>
<organism evidence="2 3">
    <name type="scientific">Actinacidiphila yanglinensis</name>
    <dbReference type="NCBI Taxonomy" id="310779"/>
    <lineage>
        <taxon>Bacteria</taxon>
        <taxon>Bacillati</taxon>
        <taxon>Actinomycetota</taxon>
        <taxon>Actinomycetes</taxon>
        <taxon>Kitasatosporales</taxon>
        <taxon>Streptomycetaceae</taxon>
        <taxon>Actinacidiphila</taxon>
    </lineage>
</organism>
<keyword evidence="3" id="KW-1185">Reference proteome</keyword>
<evidence type="ECO:0000313" key="3">
    <source>
        <dbReference type="Proteomes" id="UP000236754"/>
    </source>
</evidence>
<evidence type="ECO:0008006" key="4">
    <source>
        <dbReference type="Google" id="ProtNLM"/>
    </source>
</evidence>
<accession>A0A1H6D6G1</accession>
<evidence type="ECO:0000256" key="1">
    <source>
        <dbReference type="SAM" id="MobiDB-lite"/>
    </source>
</evidence>
<gene>
    <name evidence="2" type="ORF">SAMN05216223_11277</name>
</gene>
<dbReference type="AlphaFoldDB" id="A0A1H6D6G1"/>
<feature type="region of interest" description="Disordered" evidence="1">
    <location>
        <begin position="18"/>
        <end position="48"/>
    </location>
</feature>
<name>A0A1H6D6G1_9ACTN</name>
<dbReference type="EMBL" id="FNVU01000012">
    <property type="protein sequence ID" value="SEG80674.1"/>
    <property type="molecule type" value="Genomic_DNA"/>
</dbReference>
<dbReference type="PROSITE" id="PS51257">
    <property type="entry name" value="PROKAR_LIPOPROTEIN"/>
    <property type="match status" value="1"/>
</dbReference>